<dbReference type="Proteomes" id="UP000470470">
    <property type="component" value="Unassembled WGS sequence"/>
</dbReference>
<evidence type="ECO:0000313" key="1">
    <source>
        <dbReference type="EMBL" id="NEL53751.1"/>
    </source>
</evidence>
<proteinExistence type="predicted"/>
<sequence length="587" mass="58385">MRPADRLVVDQWRSLLPTAHLLTGTDAAARDLLARGLAAARRVPGTDDHDRAVAGLVRAHLSRWQARRDGSITGAATGAWWVSPDDAEAARRTSAALDRLTAAERTAVVLHWYEGLPANRVAALVPRVDLEAAARELAGEVPDPADLPARLDQLAAQCDLAGLTDETATAAVAAVGARGRRRVLLAGVAVAALTLGAVVAPGPAAGPEPAAAPAPGSLFTAGPTRGSLAGDGAFLDAARARMAAASGAVDDDPWAVVFAGDVQGVRAVFLLDAAGREPTWLTGPAGTPAAELASNGALGLPGQEAAAVAVSRPDGGGQVVLVVAAPRDGVELSPGIDVAADGTAGRTFRSLTVTDGVAVGVLDRGAAGSAQYRLVRDGVPLEPMGVIGYFPVSVSVMGEVGQPVPSRSGTPTASGFGYASALAAITGPTGYAADQLEVTVLGAGQFPAPGGETVEAVSLAAVLPSGAVVTTTGFGSSRTDGLGSTTASWSGCGSTGHPAGTDPAALTVAARCASYAGDSSTFGVTVVLAAPPGAVVALDDAAGSSPTVPELTRGWAFVIDDRDVLTRVAAPDAAGTVSREGADLFHG</sequence>
<comment type="caution">
    <text evidence="1">The sequence shown here is derived from an EMBL/GenBank/DDBJ whole genome shotgun (WGS) entry which is preliminary data.</text>
</comment>
<name>A0A7K3WBA6_9ACTN</name>
<protein>
    <recommendedName>
        <fullName evidence="3">DNA-directed RNA polymerase specialized sigma24 family protein</fullName>
    </recommendedName>
</protein>
<evidence type="ECO:0000313" key="2">
    <source>
        <dbReference type="Proteomes" id="UP000470470"/>
    </source>
</evidence>
<dbReference type="EMBL" id="JAAGWK010000009">
    <property type="protein sequence ID" value="NEL53751.1"/>
    <property type="molecule type" value="Genomic_DNA"/>
</dbReference>
<dbReference type="AlphaFoldDB" id="A0A7K3WBA6"/>
<organism evidence="1 2">
    <name type="scientific">Goekera deserti</name>
    <dbReference type="NCBI Taxonomy" id="2497753"/>
    <lineage>
        <taxon>Bacteria</taxon>
        <taxon>Bacillati</taxon>
        <taxon>Actinomycetota</taxon>
        <taxon>Actinomycetes</taxon>
        <taxon>Geodermatophilales</taxon>
        <taxon>Geodermatophilaceae</taxon>
        <taxon>Goekera</taxon>
    </lineage>
</organism>
<reference evidence="1 2" key="1">
    <citation type="submission" date="2020-02" db="EMBL/GenBank/DDBJ databases">
        <title>The whole genome sequence of CPCC 205119.</title>
        <authorList>
            <person name="Jiang Z."/>
        </authorList>
    </citation>
    <scope>NUCLEOTIDE SEQUENCE [LARGE SCALE GENOMIC DNA]</scope>
    <source>
        <strain evidence="1 2">CPCC 205119</strain>
    </source>
</reference>
<evidence type="ECO:0008006" key="3">
    <source>
        <dbReference type="Google" id="ProtNLM"/>
    </source>
</evidence>
<gene>
    <name evidence="1" type="ORF">G1H19_07015</name>
</gene>
<accession>A0A7K3WBA6</accession>
<dbReference type="RefSeq" id="WP_152728339.1">
    <property type="nucleotide sequence ID" value="NZ_JAABOZ010000002.1"/>
</dbReference>
<keyword evidence="2" id="KW-1185">Reference proteome</keyword>